<sequence>MELLAFVQTYTKTDSLFMVHTGNTVGMRGITTATAYQYNALITRDTNLSFAGVPSSVDPLTFAGTTNDWTLNGSWARLNPSVTDVPATATVDFAMLVWQGTLSATVTETVVNNNIPTLQTPDGVTHTITSVSAWGETRSSGTFQGTIYTRAANVTSILQGISNRATGDYFVERIPTANPPAQGTGVGWALVVVYRDNSYPVRNVSLYTGLLISTLGETATISNFITPSVAPVNARVFTMAINGDTDATGDNFNLNGTGLSGPNNVINNFFASQVNNYLGNLNTVGSFGDRNMPIGTSATNRRAEFDVTNVPANGVLTAGSTFTTVNIPNTFDYIYAGAVGLQIDLAEARLTATKSVIVS</sequence>
<evidence type="ECO:0000313" key="2">
    <source>
        <dbReference type="Proteomes" id="UP000195089"/>
    </source>
</evidence>
<accession>A0A243B052</accession>
<dbReference type="AlphaFoldDB" id="A0A243B052"/>
<protein>
    <submittedName>
        <fullName evidence="1">Uncharacterized protein</fullName>
    </submittedName>
</protein>
<comment type="caution">
    <text evidence="1">The sequence shown here is derived from an EMBL/GenBank/DDBJ whole genome shotgun (WGS) entry which is preliminary data.</text>
</comment>
<evidence type="ECO:0000313" key="1">
    <source>
        <dbReference type="EMBL" id="OTY36498.1"/>
    </source>
</evidence>
<gene>
    <name evidence="1" type="ORF">BK742_25720</name>
</gene>
<name>A0A243B052_BACTU</name>
<reference evidence="1 2" key="1">
    <citation type="submission" date="2016-10" db="EMBL/GenBank/DDBJ databases">
        <title>Comparative genomics of Bacillus thuringiensis reveals a path to pathogens against multiple invertebrate hosts.</title>
        <authorList>
            <person name="Zheng J."/>
            <person name="Gao Q."/>
            <person name="Liu H."/>
            <person name="Peng D."/>
            <person name="Ruan L."/>
            <person name="Sun M."/>
        </authorList>
    </citation>
    <scope>NUCLEOTIDE SEQUENCE [LARGE SCALE GENOMIC DNA]</scope>
    <source>
        <strain evidence="1">BGSC 4BX1</strain>
    </source>
</reference>
<organism evidence="1 2">
    <name type="scientific">Bacillus thuringiensis serovar pingluonsis</name>
    <dbReference type="NCBI Taxonomy" id="180881"/>
    <lineage>
        <taxon>Bacteria</taxon>
        <taxon>Bacillati</taxon>
        <taxon>Bacillota</taxon>
        <taxon>Bacilli</taxon>
        <taxon>Bacillales</taxon>
        <taxon>Bacillaceae</taxon>
        <taxon>Bacillus</taxon>
        <taxon>Bacillus cereus group</taxon>
    </lineage>
</organism>
<proteinExistence type="predicted"/>
<dbReference type="EMBL" id="NFDL01000110">
    <property type="protein sequence ID" value="OTY36498.1"/>
    <property type="molecule type" value="Genomic_DNA"/>
</dbReference>
<dbReference type="Proteomes" id="UP000195089">
    <property type="component" value="Unassembled WGS sequence"/>
</dbReference>